<accession>A0ABR0YC47</accession>
<keyword evidence="1" id="KW-1015">Disulfide bond</keyword>
<name>A0ABR0YC47_HUSHU</name>
<dbReference type="Proteomes" id="UP001369086">
    <property type="component" value="Unassembled WGS sequence"/>
</dbReference>
<feature type="non-terminal residue" evidence="4">
    <location>
        <position position="1"/>
    </location>
</feature>
<dbReference type="PROSITE" id="PS50041">
    <property type="entry name" value="C_TYPE_LECTIN_2"/>
    <property type="match status" value="4"/>
</dbReference>
<dbReference type="InterPro" id="IPR016186">
    <property type="entry name" value="C-type_lectin-like/link_sf"/>
</dbReference>
<dbReference type="SUPFAM" id="SSF56436">
    <property type="entry name" value="C-type lectin-like"/>
    <property type="match status" value="4"/>
</dbReference>
<feature type="signal peptide" evidence="2">
    <location>
        <begin position="1"/>
        <end position="25"/>
    </location>
</feature>
<dbReference type="PANTHER" id="PTHR45784">
    <property type="entry name" value="C-TYPE LECTIN DOMAIN FAMILY 20 MEMBER A-RELATED"/>
    <property type="match status" value="1"/>
</dbReference>
<feature type="domain" description="C-type lectin" evidence="3">
    <location>
        <begin position="286"/>
        <end position="375"/>
    </location>
</feature>
<dbReference type="EMBL" id="JAHFZB010000037">
    <property type="protein sequence ID" value="KAK6470011.1"/>
    <property type="molecule type" value="Genomic_DNA"/>
</dbReference>
<protein>
    <submittedName>
        <fullName evidence="4">Macrophage mannose receptor 1-like</fullName>
    </submittedName>
</protein>
<dbReference type="InterPro" id="IPR018378">
    <property type="entry name" value="C-type_lectin_CS"/>
</dbReference>
<proteinExistence type="predicted"/>
<organism evidence="4 5">
    <name type="scientific">Huso huso</name>
    <name type="common">Beluga</name>
    <name type="synonym">Acipenser huso</name>
    <dbReference type="NCBI Taxonomy" id="61971"/>
    <lineage>
        <taxon>Eukaryota</taxon>
        <taxon>Metazoa</taxon>
        <taxon>Chordata</taxon>
        <taxon>Craniata</taxon>
        <taxon>Vertebrata</taxon>
        <taxon>Euteleostomi</taxon>
        <taxon>Actinopterygii</taxon>
        <taxon>Chondrostei</taxon>
        <taxon>Acipenseriformes</taxon>
        <taxon>Acipenseridae</taxon>
        <taxon>Huso</taxon>
    </lineage>
</organism>
<feature type="domain" description="C-type lectin" evidence="3">
    <location>
        <begin position="155"/>
        <end position="260"/>
    </location>
</feature>
<dbReference type="PANTHER" id="PTHR45784:SF5">
    <property type="entry name" value="C-TYPE LECTIN DOMAIN FAMILY 20 MEMBER A-RELATED"/>
    <property type="match status" value="1"/>
</dbReference>
<dbReference type="InterPro" id="IPR016187">
    <property type="entry name" value="CTDL_fold"/>
</dbReference>
<feature type="domain" description="C-type lectin" evidence="3">
    <location>
        <begin position="30"/>
        <end position="141"/>
    </location>
</feature>
<evidence type="ECO:0000256" key="1">
    <source>
        <dbReference type="ARBA" id="ARBA00023157"/>
    </source>
</evidence>
<gene>
    <name evidence="4" type="ORF">HHUSO_G31609</name>
</gene>
<dbReference type="Gene3D" id="3.10.100.10">
    <property type="entry name" value="Mannose-Binding Protein A, subunit A"/>
    <property type="match status" value="4"/>
</dbReference>
<evidence type="ECO:0000313" key="4">
    <source>
        <dbReference type="EMBL" id="KAK6470011.1"/>
    </source>
</evidence>
<feature type="chain" id="PRO_5046026514" evidence="2">
    <location>
        <begin position="26"/>
        <end position="511"/>
    </location>
</feature>
<dbReference type="InterPro" id="IPR001304">
    <property type="entry name" value="C-type_lectin-like"/>
</dbReference>
<dbReference type="PROSITE" id="PS00615">
    <property type="entry name" value="C_TYPE_LECTIN_1"/>
    <property type="match status" value="1"/>
</dbReference>
<keyword evidence="2" id="KW-0732">Signal</keyword>
<dbReference type="Pfam" id="PF00059">
    <property type="entry name" value="Lectin_C"/>
    <property type="match status" value="4"/>
</dbReference>
<feature type="domain" description="C-type lectin" evidence="3">
    <location>
        <begin position="379"/>
        <end position="499"/>
    </location>
</feature>
<keyword evidence="5" id="KW-1185">Reference proteome</keyword>
<sequence>LNQFLKVLHLLFFFFFLALCAVASGHFRKYHFVEDRKSWFDAQSYCRENHTDLATIESQEEADNLSKTRDNGKNEAWIGLYRDVKKNWQWSNSDAVIINNLEAAHDIIKKSDITKESCVKVENHGKWTNEHCSEKNSFMCYKGKPDKCSNASERYILIEESKTWYEAQQYCRENHTDLVSIKCDTEKEKIKNITKDGDKAFWIGLFNNPWKWSDGGDLDFQNWNSGKLSGDENEKCVFIELNERTWKDEKCDTKLPFFCYDANLSQAQYTFFSGICAVASGHFRKYHFVKDEKSWFDAQSYCREKHTDLATIESQAETEKLNISAGLTNAWIGLYYDKENWQWSNGDNVSYYNWTSSLSCTSVDSNGEWVDSDCNNVKYSFICYNETRESYILIDQPKTWYEAQQYCRTNYTDLVSIKNNDADKKIKKKANGKTVWIGLFNNPWKWSHKGEYSSFRNWDKGEPNSVGNNICVEMYGKRDKERGKWNDAGCHFASPFFCYNGKGPSVFSHHL</sequence>
<reference evidence="4 5" key="1">
    <citation type="submission" date="2021-05" db="EMBL/GenBank/DDBJ databases">
        <authorList>
            <person name="Zahm M."/>
            <person name="Klopp C."/>
            <person name="Cabau C."/>
            <person name="Kuhl H."/>
            <person name="Suciu R."/>
            <person name="Ciorpac M."/>
            <person name="Holostenco D."/>
            <person name="Gessner J."/>
            <person name="Wuertz S."/>
            <person name="Hohne C."/>
            <person name="Stock M."/>
            <person name="Gislard M."/>
            <person name="Lluch J."/>
            <person name="Milhes M."/>
            <person name="Lampietro C."/>
            <person name="Lopez Roques C."/>
            <person name="Donnadieu C."/>
            <person name="Du K."/>
            <person name="Schartl M."/>
            <person name="Guiguen Y."/>
        </authorList>
    </citation>
    <scope>NUCLEOTIDE SEQUENCE [LARGE SCALE GENOMIC DNA]</scope>
    <source>
        <strain evidence="4">Hh-F2</strain>
        <tissue evidence="4">Blood</tissue>
    </source>
</reference>
<comment type="caution">
    <text evidence="4">The sequence shown here is derived from an EMBL/GenBank/DDBJ whole genome shotgun (WGS) entry which is preliminary data.</text>
</comment>
<evidence type="ECO:0000313" key="5">
    <source>
        <dbReference type="Proteomes" id="UP001369086"/>
    </source>
</evidence>
<evidence type="ECO:0000259" key="3">
    <source>
        <dbReference type="PROSITE" id="PS50041"/>
    </source>
</evidence>
<dbReference type="SMART" id="SM00034">
    <property type="entry name" value="CLECT"/>
    <property type="match status" value="4"/>
</dbReference>
<evidence type="ECO:0000256" key="2">
    <source>
        <dbReference type="SAM" id="SignalP"/>
    </source>
</evidence>